<evidence type="ECO:0000256" key="2">
    <source>
        <dbReference type="ARBA" id="ARBA00010992"/>
    </source>
</evidence>
<dbReference type="InterPro" id="IPR036259">
    <property type="entry name" value="MFS_trans_sf"/>
</dbReference>
<feature type="transmembrane region" description="Helical" evidence="6">
    <location>
        <begin position="322"/>
        <end position="340"/>
    </location>
</feature>
<reference evidence="8" key="1">
    <citation type="journal article" date="2020" name="Phytopathology">
        <title>Genome Sequence Resources of Colletotrichum truncatum, C. plurivorum, C. musicola, and C. sojae: Four Species Pathogenic to Soybean (Glycine max).</title>
        <authorList>
            <person name="Rogerio F."/>
            <person name="Boufleur T.R."/>
            <person name="Ciampi-Guillardi M."/>
            <person name="Sukno S.A."/>
            <person name="Thon M.R."/>
            <person name="Massola Junior N.S."/>
            <person name="Baroncelli R."/>
        </authorList>
    </citation>
    <scope>NUCLEOTIDE SEQUENCE</scope>
    <source>
        <strain evidence="8">LFN00145</strain>
    </source>
</reference>
<dbReference type="GO" id="GO:0005351">
    <property type="term" value="F:carbohydrate:proton symporter activity"/>
    <property type="evidence" value="ECO:0007669"/>
    <property type="project" value="TreeGrafter"/>
</dbReference>
<feature type="transmembrane region" description="Helical" evidence="6">
    <location>
        <begin position="104"/>
        <end position="121"/>
    </location>
</feature>
<feature type="domain" description="Major facilitator superfamily (MFS) profile" evidence="7">
    <location>
        <begin position="1"/>
        <end position="374"/>
    </location>
</feature>
<feature type="non-terminal residue" evidence="8">
    <location>
        <position position="1"/>
    </location>
</feature>
<dbReference type="PANTHER" id="PTHR48022">
    <property type="entry name" value="PLASTIDIC GLUCOSE TRANSPORTER 4"/>
    <property type="match status" value="1"/>
</dbReference>
<comment type="subcellular location">
    <subcellularLocation>
        <location evidence="1">Membrane</location>
        <topology evidence="1">Multi-pass membrane protein</topology>
    </subcellularLocation>
</comment>
<dbReference type="InterPro" id="IPR050360">
    <property type="entry name" value="MFS_Sugar_Transporters"/>
</dbReference>
<sequence length="421" mass="45912">AASAGIGTDDIILVAVAIIYSSDRAESVDGRRGMFLLGKAILGIALGILLSTSQTYVSEISPTRLRGPLLATYNFCGTIGQLIAISLVFSRFAIFDDSSFRTPFAAQWAFSGAAVLIGLVIPESPAYLVRKGRVEDAAASWRRLHSGITADAEFATLEASVVRESAVARQEMDQSATVLQCFRGTDARRTRIIIWSNLLQQLVGIALIANATLTGMTAQLSLLITQIGISCSIVAYAISWYTMTKFGRRSIMLWSAGVVSVLWLSIGVAGCFQSHSTALWYIGIALLVISFVLASGVGAAWPVVSAETSSIRLRSQSQTVAWVANALFSWVFMFVVPYLFNTDEANLGGKIGLIFAGLSVLGFILIFLEIPEMKGRSYIEIDYMFEQKLPTRMFKTYFEKNRLSTADIKCADERVELSHRE</sequence>
<dbReference type="PROSITE" id="PS00217">
    <property type="entry name" value="SUGAR_TRANSPORT_2"/>
    <property type="match status" value="1"/>
</dbReference>
<evidence type="ECO:0000256" key="6">
    <source>
        <dbReference type="SAM" id="Phobius"/>
    </source>
</evidence>
<dbReference type="AlphaFoldDB" id="A0A8H6KP87"/>
<keyword evidence="4 6" id="KW-1133">Transmembrane helix</keyword>
<proteinExistence type="inferred from homology"/>
<dbReference type="InterPro" id="IPR005829">
    <property type="entry name" value="Sugar_transporter_CS"/>
</dbReference>
<dbReference type="InterPro" id="IPR020846">
    <property type="entry name" value="MFS_dom"/>
</dbReference>
<organism evidence="8 9">
    <name type="scientific">Colletotrichum plurivorum</name>
    <dbReference type="NCBI Taxonomy" id="2175906"/>
    <lineage>
        <taxon>Eukaryota</taxon>
        <taxon>Fungi</taxon>
        <taxon>Dikarya</taxon>
        <taxon>Ascomycota</taxon>
        <taxon>Pezizomycotina</taxon>
        <taxon>Sordariomycetes</taxon>
        <taxon>Hypocreomycetidae</taxon>
        <taxon>Glomerellales</taxon>
        <taxon>Glomerellaceae</taxon>
        <taxon>Colletotrichum</taxon>
        <taxon>Colletotrichum orchidearum species complex</taxon>
    </lineage>
</organism>
<dbReference type="PROSITE" id="PS50850">
    <property type="entry name" value="MFS"/>
    <property type="match status" value="1"/>
</dbReference>
<comment type="similarity">
    <text evidence="2">Belongs to the major facilitator superfamily. Sugar transporter (TC 2.A.1.1) family.</text>
</comment>
<dbReference type="SUPFAM" id="SSF103473">
    <property type="entry name" value="MFS general substrate transporter"/>
    <property type="match status" value="1"/>
</dbReference>
<keyword evidence="3 6" id="KW-0812">Transmembrane</keyword>
<feature type="transmembrane region" description="Helical" evidence="6">
    <location>
        <begin position="69"/>
        <end position="92"/>
    </location>
</feature>
<feature type="transmembrane region" description="Helical" evidence="6">
    <location>
        <begin position="36"/>
        <end position="57"/>
    </location>
</feature>
<evidence type="ECO:0000259" key="7">
    <source>
        <dbReference type="PROSITE" id="PS50850"/>
    </source>
</evidence>
<feature type="transmembrane region" description="Helical" evidence="6">
    <location>
        <begin position="352"/>
        <end position="370"/>
    </location>
</feature>
<feature type="transmembrane region" description="Helical" evidence="6">
    <location>
        <begin position="219"/>
        <end position="239"/>
    </location>
</feature>
<name>A0A8H6KP87_9PEZI</name>
<accession>A0A8H6KP87</accession>
<evidence type="ECO:0000313" key="9">
    <source>
        <dbReference type="Proteomes" id="UP000654918"/>
    </source>
</evidence>
<dbReference type="Proteomes" id="UP000654918">
    <property type="component" value="Unassembled WGS sequence"/>
</dbReference>
<gene>
    <name evidence="8" type="ORF">CPLU01_04814</name>
</gene>
<dbReference type="PANTHER" id="PTHR48022:SF41">
    <property type="entry name" value="MAJOR FACILITATOR SUPERFAMILY (MFS) PROFILE DOMAIN-CONTAINING PROTEIN"/>
    <property type="match status" value="1"/>
</dbReference>
<feature type="transmembrane region" description="Helical" evidence="6">
    <location>
        <begin position="192"/>
        <end position="213"/>
    </location>
</feature>
<dbReference type="InterPro" id="IPR005828">
    <property type="entry name" value="MFS_sugar_transport-like"/>
</dbReference>
<evidence type="ECO:0000256" key="3">
    <source>
        <dbReference type="ARBA" id="ARBA00022692"/>
    </source>
</evidence>
<dbReference type="GO" id="GO:0016020">
    <property type="term" value="C:membrane"/>
    <property type="evidence" value="ECO:0007669"/>
    <property type="project" value="UniProtKB-SubCell"/>
</dbReference>
<evidence type="ECO:0000313" key="8">
    <source>
        <dbReference type="EMBL" id="KAF6834720.1"/>
    </source>
</evidence>
<dbReference type="EMBL" id="WIGO01000046">
    <property type="protein sequence ID" value="KAF6834720.1"/>
    <property type="molecule type" value="Genomic_DNA"/>
</dbReference>
<keyword evidence="5 6" id="KW-0472">Membrane</keyword>
<feature type="transmembrane region" description="Helical" evidence="6">
    <location>
        <begin position="251"/>
        <end position="272"/>
    </location>
</feature>
<evidence type="ECO:0000256" key="4">
    <source>
        <dbReference type="ARBA" id="ARBA00022989"/>
    </source>
</evidence>
<keyword evidence="9" id="KW-1185">Reference proteome</keyword>
<evidence type="ECO:0000256" key="5">
    <source>
        <dbReference type="ARBA" id="ARBA00023136"/>
    </source>
</evidence>
<feature type="transmembrane region" description="Helical" evidence="6">
    <location>
        <begin position="278"/>
        <end position="301"/>
    </location>
</feature>
<evidence type="ECO:0000256" key="1">
    <source>
        <dbReference type="ARBA" id="ARBA00004141"/>
    </source>
</evidence>
<dbReference type="Gene3D" id="1.20.1250.20">
    <property type="entry name" value="MFS general substrate transporter like domains"/>
    <property type="match status" value="1"/>
</dbReference>
<protein>
    <submittedName>
        <fullName evidence="8">Maltose permease</fullName>
    </submittedName>
</protein>
<comment type="caution">
    <text evidence="8">The sequence shown here is derived from an EMBL/GenBank/DDBJ whole genome shotgun (WGS) entry which is preliminary data.</text>
</comment>
<dbReference type="Pfam" id="PF00083">
    <property type="entry name" value="Sugar_tr"/>
    <property type="match status" value="1"/>
</dbReference>